<reference evidence="1" key="1">
    <citation type="journal article" date="2014" name="Front. Microbiol.">
        <title>High frequency of phylogenetically diverse reductive dehalogenase-homologous genes in deep subseafloor sedimentary metagenomes.</title>
        <authorList>
            <person name="Kawai M."/>
            <person name="Futagami T."/>
            <person name="Toyoda A."/>
            <person name="Takaki Y."/>
            <person name="Nishi S."/>
            <person name="Hori S."/>
            <person name="Arai W."/>
            <person name="Tsubouchi T."/>
            <person name="Morono Y."/>
            <person name="Uchiyama I."/>
            <person name="Ito T."/>
            <person name="Fujiyama A."/>
            <person name="Inagaki F."/>
            <person name="Takami H."/>
        </authorList>
    </citation>
    <scope>NUCLEOTIDE SEQUENCE</scope>
    <source>
        <strain evidence="1">Expedition CK06-06</strain>
    </source>
</reference>
<gene>
    <name evidence="1" type="ORF">S06H3_14717</name>
</gene>
<comment type="caution">
    <text evidence="1">The sequence shown here is derived from an EMBL/GenBank/DDBJ whole genome shotgun (WGS) entry which is preliminary data.</text>
</comment>
<sequence length="66" mass="6980">PSVEVLTPFLSVSLPGQGRKAPDATILKTLPAGQAATRSGAFTAPLRYKDSATNIFFKPKGLSYKT</sequence>
<feature type="non-terminal residue" evidence="1">
    <location>
        <position position="1"/>
    </location>
</feature>
<accession>X1LQY6</accession>
<proteinExistence type="predicted"/>
<protein>
    <submittedName>
        <fullName evidence="1">Uncharacterized protein</fullName>
    </submittedName>
</protein>
<name>X1LQY6_9ZZZZ</name>
<evidence type="ECO:0000313" key="1">
    <source>
        <dbReference type="EMBL" id="GAI04815.1"/>
    </source>
</evidence>
<dbReference type="AlphaFoldDB" id="X1LQY6"/>
<dbReference type="EMBL" id="BARV01007208">
    <property type="protein sequence ID" value="GAI04815.1"/>
    <property type="molecule type" value="Genomic_DNA"/>
</dbReference>
<organism evidence="1">
    <name type="scientific">marine sediment metagenome</name>
    <dbReference type="NCBI Taxonomy" id="412755"/>
    <lineage>
        <taxon>unclassified sequences</taxon>
        <taxon>metagenomes</taxon>
        <taxon>ecological metagenomes</taxon>
    </lineage>
</organism>